<reference evidence="2 3" key="1">
    <citation type="submission" date="2017-03" db="EMBL/GenBank/DDBJ databases">
        <title>Genomic insights into Mycobacterium simiae human colonization.</title>
        <authorList>
            <person name="Steffani J.L."/>
            <person name="Brunck M.E."/>
            <person name="Cruz E."/>
            <person name="Montiel R."/>
            <person name="Barona F."/>
        </authorList>
    </citation>
    <scope>NUCLEOTIDE SEQUENCE [LARGE SCALE GENOMIC DNA]</scope>
    <source>
        <strain evidence="2 3">MsiGto</strain>
    </source>
</reference>
<evidence type="ECO:0000313" key="2">
    <source>
        <dbReference type="EMBL" id="ORJ61928.1"/>
    </source>
</evidence>
<dbReference type="EMBL" id="MZZM01000014">
    <property type="protein sequence ID" value="ORJ61928.1"/>
    <property type="molecule type" value="Genomic_DNA"/>
</dbReference>
<proteinExistence type="predicted"/>
<dbReference type="Proteomes" id="UP000193040">
    <property type="component" value="Unassembled WGS sequence"/>
</dbReference>
<protein>
    <submittedName>
        <fullName evidence="2">Uncharacterized protein</fullName>
    </submittedName>
</protein>
<gene>
    <name evidence="2" type="ORF">B5M45_09420</name>
</gene>
<name>A0A1X0Y9S9_MYCSI</name>
<keyword evidence="3" id="KW-1185">Reference proteome</keyword>
<dbReference type="RefSeq" id="WP_084949567.1">
    <property type="nucleotide sequence ID" value="NZ_MZZM01000014.1"/>
</dbReference>
<comment type="caution">
    <text evidence="2">The sequence shown here is derived from an EMBL/GenBank/DDBJ whole genome shotgun (WGS) entry which is preliminary data.</text>
</comment>
<evidence type="ECO:0000256" key="1">
    <source>
        <dbReference type="SAM" id="MobiDB-lite"/>
    </source>
</evidence>
<sequence>MIADGNLSSLDGADVSTGKSVRHGEQDWSSAAQRQLTVPLGSVSCSHHSLVLIAQAGDAYILMTPHLRQAQDGHNLAWKIAAILWRPLSHQS</sequence>
<organism evidence="2 3">
    <name type="scientific">Mycobacterium simiae</name>
    <name type="common">Mycobacterium habana</name>
    <dbReference type="NCBI Taxonomy" id="1784"/>
    <lineage>
        <taxon>Bacteria</taxon>
        <taxon>Bacillati</taxon>
        <taxon>Actinomycetota</taxon>
        <taxon>Actinomycetes</taxon>
        <taxon>Mycobacteriales</taxon>
        <taxon>Mycobacteriaceae</taxon>
        <taxon>Mycobacterium</taxon>
        <taxon>Mycobacterium simiae complex</taxon>
    </lineage>
</organism>
<dbReference type="AlphaFoldDB" id="A0A1X0Y9S9"/>
<accession>A0A1X0Y9S9</accession>
<feature type="region of interest" description="Disordered" evidence="1">
    <location>
        <begin position="1"/>
        <end position="28"/>
    </location>
</feature>
<evidence type="ECO:0000313" key="3">
    <source>
        <dbReference type="Proteomes" id="UP000193040"/>
    </source>
</evidence>